<feature type="region of interest" description="Disordered" evidence="1">
    <location>
        <begin position="1"/>
        <end position="23"/>
    </location>
</feature>
<protein>
    <submittedName>
        <fullName evidence="2">Uncharacterized protein</fullName>
    </submittedName>
</protein>
<sequence>MKGSGETPNLAMGLKTSKMINGG</sequence>
<dbReference type="AlphaFoldDB" id="A0A2P2QDB6"/>
<evidence type="ECO:0000313" key="2">
    <source>
        <dbReference type="EMBL" id="MBX64945.1"/>
    </source>
</evidence>
<name>A0A2P2QDB6_RHIMU</name>
<reference evidence="2" key="1">
    <citation type="submission" date="2018-02" db="EMBL/GenBank/DDBJ databases">
        <title>Rhizophora mucronata_Transcriptome.</title>
        <authorList>
            <person name="Meera S.P."/>
            <person name="Sreeshan A."/>
            <person name="Augustine A."/>
        </authorList>
    </citation>
    <scope>NUCLEOTIDE SEQUENCE</scope>
    <source>
        <tissue evidence="2">Leaf</tissue>
    </source>
</reference>
<proteinExistence type="predicted"/>
<evidence type="ECO:0000256" key="1">
    <source>
        <dbReference type="SAM" id="MobiDB-lite"/>
    </source>
</evidence>
<accession>A0A2P2QDB6</accession>
<organism evidence="2">
    <name type="scientific">Rhizophora mucronata</name>
    <name type="common">Asiatic mangrove</name>
    <dbReference type="NCBI Taxonomy" id="61149"/>
    <lineage>
        <taxon>Eukaryota</taxon>
        <taxon>Viridiplantae</taxon>
        <taxon>Streptophyta</taxon>
        <taxon>Embryophyta</taxon>
        <taxon>Tracheophyta</taxon>
        <taxon>Spermatophyta</taxon>
        <taxon>Magnoliopsida</taxon>
        <taxon>eudicotyledons</taxon>
        <taxon>Gunneridae</taxon>
        <taxon>Pentapetalae</taxon>
        <taxon>rosids</taxon>
        <taxon>fabids</taxon>
        <taxon>Malpighiales</taxon>
        <taxon>Rhizophoraceae</taxon>
        <taxon>Rhizophora</taxon>
    </lineage>
</organism>
<dbReference type="EMBL" id="GGEC01084461">
    <property type="protein sequence ID" value="MBX64945.1"/>
    <property type="molecule type" value="Transcribed_RNA"/>
</dbReference>